<reference evidence="2" key="1">
    <citation type="submission" date="2021-11" db="EMBL/GenBank/DDBJ databases">
        <title>Description of novel Chryseobacterium species.</title>
        <authorList>
            <person name="Saticioglu I.B."/>
            <person name="Ay H."/>
            <person name="Altun S."/>
            <person name="Duman M."/>
        </authorList>
    </citation>
    <scope>NUCLEOTIDE SEQUENCE</scope>
    <source>
        <strain evidence="2">C-17</strain>
    </source>
</reference>
<proteinExistence type="predicted"/>
<evidence type="ECO:0000313" key="2">
    <source>
        <dbReference type="EMBL" id="MCD1115396.1"/>
    </source>
</evidence>
<evidence type="ECO:0000256" key="1">
    <source>
        <dbReference type="PROSITE-ProRule" id="PRU00339"/>
    </source>
</evidence>
<protein>
    <recommendedName>
        <fullName evidence="4">Tetratricopeptide repeat protein</fullName>
    </recommendedName>
</protein>
<dbReference type="SUPFAM" id="SSF48452">
    <property type="entry name" value="TPR-like"/>
    <property type="match status" value="1"/>
</dbReference>
<dbReference type="RefSeq" id="WP_230666388.1">
    <property type="nucleotide sequence ID" value="NZ_JAJNAY010000001.1"/>
</dbReference>
<dbReference type="EMBL" id="JAJNAY010000001">
    <property type="protein sequence ID" value="MCD1115396.1"/>
    <property type="molecule type" value="Genomic_DNA"/>
</dbReference>
<keyword evidence="1" id="KW-0802">TPR repeat</keyword>
<comment type="caution">
    <text evidence="2">The sequence shown here is derived from an EMBL/GenBank/DDBJ whole genome shotgun (WGS) entry which is preliminary data.</text>
</comment>
<dbReference type="Gene3D" id="1.25.40.10">
    <property type="entry name" value="Tetratricopeptide repeat domain"/>
    <property type="match status" value="1"/>
</dbReference>
<sequence>MKKFYLILLFFSCSSIFGQKVLKLFNEQNFDEIIKLEKESETLSAEELYYVGYAFFRKENDVKAIEYYDKALSKKFDDAMLYFQKGYSLMFLKQYDQALENINIAISKSPLAEFYIEKARIYKIKQDIINEEKTYIEGLQNSELKDDKWYLELIKNAGNFYYAQIKDFQKSEKVYEDGISAYPNEYILYEKLIKALNAQNKFAEANEIFDQTKVFYFEKKLPEDNMKFKNLAVDEFQWNNQRVNVYKYFEKPKETLESIYTVYLINKTGKKIERKFNIEKTLQIEKTDVEFVICEESNEGHTTFPIGFKDDSFTLKDLRTLIKKVLDKSKDEKSK</sequence>
<dbReference type="Proteomes" id="UP001108025">
    <property type="component" value="Unassembled WGS sequence"/>
</dbReference>
<dbReference type="InterPro" id="IPR011990">
    <property type="entry name" value="TPR-like_helical_dom_sf"/>
</dbReference>
<evidence type="ECO:0000313" key="3">
    <source>
        <dbReference type="Proteomes" id="UP001108025"/>
    </source>
</evidence>
<evidence type="ECO:0008006" key="4">
    <source>
        <dbReference type="Google" id="ProtNLM"/>
    </source>
</evidence>
<gene>
    <name evidence="2" type="ORF">LO744_00690</name>
</gene>
<dbReference type="SMART" id="SM00028">
    <property type="entry name" value="TPR"/>
    <property type="match status" value="3"/>
</dbReference>
<accession>A0A9Q3V053</accession>
<dbReference type="PROSITE" id="PS50005">
    <property type="entry name" value="TPR"/>
    <property type="match status" value="1"/>
</dbReference>
<name>A0A9Q3V053_9FLAO</name>
<keyword evidence="3" id="KW-1185">Reference proteome</keyword>
<dbReference type="AlphaFoldDB" id="A0A9Q3V053"/>
<feature type="repeat" description="TPR" evidence="1">
    <location>
        <begin position="45"/>
        <end position="78"/>
    </location>
</feature>
<organism evidence="2 3">
    <name type="scientific">Chryseobacterium turcicum</name>
    <dbReference type="NCBI Taxonomy" id="2898076"/>
    <lineage>
        <taxon>Bacteria</taxon>
        <taxon>Pseudomonadati</taxon>
        <taxon>Bacteroidota</taxon>
        <taxon>Flavobacteriia</taxon>
        <taxon>Flavobacteriales</taxon>
        <taxon>Weeksellaceae</taxon>
        <taxon>Chryseobacterium group</taxon>
        <taxon>Chryseobacterium</taxon>
    </lineage>
</organism>
<dbReference type="InterPro" id="IPR019734">
    <property type="entry name" value="TPR_rpt"/>
</dbReference>